<dbReference type="Pfam" id="PF23043">
    <property type="entry name" value="SH3-B_UBE2O"/>
    <property type="match status" value="1"/>
</dbReference>
<dbReference type="PANTHER" id="PTHR46116">
    <property type="entry name" value="(E3-INDEPENDENT) E2 UBIQUITIN-CONJUGATING ENZYME"/>
    <property type="match status" value="1"/>
</dbReference>
<keyword evidence="2" id="KW-0833">Ubl conjugation pathway</keyword>
<comment type="caution">
    <text evidence="5">The sequence shown here is derived from an EMBL/GenBank/DDBJ whole genome shotgun (WGS) entry which is preliminary data.</text>
</comment>
<evidence type="ECO:0000259" key="4">
    <source>
        <dbReference type="PROSITE" id="PS50127"/>
    </source>
</evidence>
<evidence type="ECO:0000256" key="1">
    <source>
        <dbReference type="ARBA" id="ARBA00022679"/>
    </source>
</evidence>
<dbReference type="CDD" id="cd23837">
    <property type="entry name" value="UBCc_UBE2O"/>
    <property type="match status" value="1"/>
</dbReference>
<feature type="compositionally biased region" description="Polar residues" evidence="3">
    <location>
        <begin position="530"/>
        <end position="542"/>
    </location>
</feature>
<evidence type="ECO:0000313" key="5">
    <source>
        <dbReference type="EMBL" id="ORZ29579.1"/>
    </source>
</evidence>
<evidence type="ECO:0000313" key="6">
    <source>
        <dbReference type="Proteomes" id="UP000193411"/>
    </source>
</evidence>
<feature type="region of interest" description="Disordered" evidence="3">
    <location>
        <begin position="458"/>
        <end position="559"/>
    </location>
</feature>
<dbReference type="InterPro" id="IPR057733">
    <property type="entry name" value="UBE2O-like_SH3-B"/>
</dbReference>
<organism evidence="5 6">
    <name type="scientific">Catenaria anguillulae PL171</name>
    <dbReference type="NCBI Taxonomy" id="765915"/>
    <lineage>
        <taxon>Eukaryota</taxon>
        <taxon>Fungi</taxon>
        <taxon>Fungi incertae sedis</taxon>
        <taxon>Blastocladiomycota</taxon>
        <taxon>Blastocladiomycetes</taxon>
        <taxon>Blastocladiales</taxon>
        <taxon>Catenariaceae</taxon>
        <taxon>Catenaria</taxon>
    </lineage>
</organism>
<dbReference type="EMBL" id="MCFL01000156">
    <property type="protein sequence ID" value="ORZ29579.1"/>
    <property type="molecule type" value="Genomic_DNA"/>
</dbReference>
<dbReference type="OrthoDB" id="1926878at2759"/>
<name>A0A1Y2H4U9_9FUNG</name>
<dbReference type="InterPro" id="IPR016135">
    <property type="entry name" value="UBQ-conjugating_enzyme/RWD"/>
</dbReference>
<feature type="compositionally biased region" description="Acidic residues" evidence="3">
    <location>
        <begin position="492"/>
        <end position="504"/>
    </location>
</feature>
<dbReference type="SMART" id="SM00212">
    <property type="entry name" value="UBCc"/>
    <property type="match status" value="1"/>
</dbReference>
<dbReference type="Pfam" id="PF00179">
    <property type="entry name" value="UQ_con"/>
    <property type="match status" value="1"/>
</dbReference>
<dbReference type="STRING" id="765915.A0A1Y2H4U9"/>
<dbReference type="Proteomes" id="UP000193411">
    <property type="component" value="Unassembled WGS sequence"/>
</dbReference>
<dbReference type="InterPro" id="IPR000608">
    <property type="entry name" value="UBC"/>
</dbReference>
<dbReference type="GO" id="GO:0061631">
    <property type="term" value="F:ubiquitin conjugating enzyme activity"/>
    <property type="evidence" value="ECO:0007669"/>
    <property type="project" value="TreeGrafter"/>
</dbReference>
<reference evidence="5 6" key="1">
    <citation type="submission" date="2016-07" db="EMBL/GenBank/DDBJ databases">
        <title>Pervasive Adenine N6-methylation of Active Genes in Fungi.</title>
        <authorList>
            <consortium name="DOE Joint Genome Institute"/>
            <person name="Mondo S.J."/>
            <person name="Dannebaum R.O."/>
            <person name="Kuo R.C."/>
            <person name="Labutti K."/>
            <person name="Haridas S."/>
            <person name="Kuo A."/>
            <person name="Salamov A."/>
            <person name="Ahrendt S.R."/>
            <person name="Lipzen A."/>
            <person name="Sullivan W."/>
            <person name="Andreopoulos W.B."/>
            <person name="Clum A."/>
            <person name="Lindquist E."/>
            <person name="Daum C."/>
            <person name="Ramamoorthy G.K."/>
            <person name="Gryganskyi A."/>
            <person name="Culley D."/>
            <person name="Magnuson J.K."/>
            <person name="James T.Y."/>
            <person name="O'Malley M.A."/>
            <person name="Stajich J.E."/>
            <person name="Spatafora J.W."/>
            <person name="Visel A."/>
            <person name="Grigoriev I.V."/>
        </authorList>
    </citation>
    <scope>NUCLEOTIDE SEQUENCE [LARGE SCALE GENOMIC DNA]</scope>
    <source>
        <strain evidence="5 6">PL171</strain>
    </source>
</reference>
<dbReference type="AlphaFoldDB" id="A0A1Y2H4U9"/>
<protein>
    <recommendedName>
        <fullName evidence="4">UBC core domain-containing protein</fullName>
    </recommendedName>
</protein>
<dbReference type="PANTHER" id="PTHR46116:SF15">
    <property type="entry name" value="(E3-INDEPENDENT) E2 UBIQUITIN-CONJUGATING ENZYME"/>
    <property type="match status" value="1"/>
</dbReference>
<dbReference type="PROSITE" id="PS50127">
    <property type="entry name" value="UBC_2"/>
    <property type="match status" value="1"/>
</dbReference>
<sequence>MNRPNAIPLFYVDDIVALKSDPAARPGTVLRVHLNPDDFEADPHFDPSRNLAPDEVEVSFNALPPLPPKVYKQHELNLVDRSFVPGDAVVDVNDRSRAGTVISVAQSVDLRDLRNNKNSLQGVDYRELKSAYPFLTTGTPVFKDEFVGWIHHADRLLCRVKFSNGAEGDIPMHVLERVAKIQYEDGRKHSDNPEDDEEPPLLEPGMVILIPRDTPSFVVKWTPTSASTTVGNGFGLITDLLCTELEVQWVESSLPDHALVSWPSPVTKYADLTLLECTTPFSLGSCVQFTNARNPGLYRVSSVTTKVTVQWQDASVTTDMPVTSVRIPLVMDDSLVWPGDIVWNRMGELVQVDDIDDLKVGVAQSVDAVQRIAIVRWFNADWSVLGEPTTVSLLEISAHPNFVLDLMSKVLVPGNRTNKDYTWFGELTAIHLDGTRTFRLGNGKEAVLRFDQVAPMTLPAMGPDGEDGPVMWGDDGWMDEEVMDGDGLSIDGDSDREYDDEDDHDSVHSDAEDGDEPMPSLDPPDADMSANDQSTEPMSESDATAVAPEEQGKEVEPEQVSVHVDVNDADVGDKFEVLEESDDIPFHYSSPTPMSAALMRAIRKEHALFANLPDGILVRSFADRMDLLVVLVFGPLDTPYARCPFLFEIQFPADYPNSPPKVYHVNKSGGRLNPNLHEDGKLCLSLLGTWSGVGSESWNPATSTILQLLVSVQGLILIKEPYYLEPGFMKFTKTEDGEANSRAYSERTVILSVKNMISLVDRPPVYFKDALYAYYSVHGKDLIAWARSHLDAQPDQFTEGAKIMLRPVVERLEKVVAKVEKEAREAPSHEESFAS</sequence>
<dbReference type="SUPFAM" id="SSF54495">
    <property type="entry name" value="UBC-like"/>
    <property type="match status" value="1"/>
</dbReference>
<dbReference type="Gene3D" id="3.10.110.10">
    <property type="entry name" value="Ubiquitin Conjugating Enzyme"/>
    <property type="match status" value="1"/>
</dbReference>
<evidence type="ECO:0000256" key="2">
    <source>
        <dbReference type="ARBA" id="ARBA00022786"/>
    </source>
</evidence>
<keyword evidence="1" id="KW-0808">Transferase</keyword>
<proteinExistence type="predicted"/>
<gene>
    <name evidence="5" type="ORF">BCR44DRAFT_23318</name>
</gene>
<keyword evidence="6" id="KW-1185">Reference proteome</keyword>
<feature type="domain" description="UBC core" evidence="4">
    <location>
        <begin position="597"/>
        <end position="757"/>
    </location>
</feature>
<accession>A0A1Y2H4U9</accession>
<evidence type="ECO:0000256" key="3">
    <source>
        <dbReference type="SAM" id="MobiDB-lite"/>
    </source>
</evidence>